<feature type="compositionally biased region" description="Low complexity" evidence="1">
    <location>
        <begin position="226"/>
        <end position="240"/>
    </location>
</feature>
<dbReference type="Proteomes" id="UP001230328">
    <property type="component" value="Unassembled WGS sequence"/>
</dbReference>
<evidence type="ECO:0000313" key="2">
    <source>
        <dbReference type="EMBL" id="MDQ1024677.1"/>
    </source>
</evidence>
<evidence type="ECO:0000313" key="3">
    <source>
        <dbReference type="EMBL" id="MDQ1024708.1"/>
    </source>
</evidence>
<dbReference type="EMBL" id="JAUSZI010000002">
    <property type="protein sequence ID" value="MDQ1024708.1"/>
    <property type="molecule type" value="Genomic_DNA"/>
</dbReference>
<organism evidence="3 4">
    <name type="scientific">Streptomyces umbrinus</name>
    <dbReference type="NCBI Taxonomy" id="67370"/>
    <lineage>
        <taxon>Bacteria</taxon>
        <taxon>Bacillati</taxon>
        <taxon>Actinomycetota</taxon>
        <taxon>Actinomycetes</taxon>
        <taxon>Kitasatosporales</taxon>
        <taxon>Streptomycetaceae</taxon>
        <taxon>Streptomyces</taxon>
        <taxon>Streptomyces phaeochromogenes group</taxon>
    </lineage>
</organism>
<protein>
    <recommendedName>
        <fullName evidence="5">ISKra4 family transposase</fullName>
    </recommendedName>
</protein>
<dbReference type="RefSeq" id="WP_307519950.1">
    <property type="nucleotide sequence ID" value="NZ_JAUSZI010000002.1"/>
</dbReference>
<evidence type="ECO:0000313" key="4">
    <source>
        <dbReference type="Proteomes" id="UP001230328"/>
    </source>
</evidence>
<sequence>MEPYDALSGPDEYAASRGAFERLVSTLADDPAQSMAHDELEELLEQQGRELLRQLMQDHLDARARTEEADARINAGQPAVRGPEGQTRTWRESNHPRWLTCVFGPVRVNRIAYRGRGVSNVHPADAHLSLPAGRHSRGLARLAVLEAVRGSFDQAQAAIERRCGKVLGKRRLKELVVAAAVDIAAYYTVKIPTPCTRGMPLVIQVDGKGVVMRPEALREATRRAAAKSAAAGRRGRLAPGEKPNRKRMATVACIFDIVPAPRRPHDIVHPPGGRSQARPPRPGPKAEQKWCTASVIRPPEQVVADAFGQAEARDPQQLRDWIVLVDGARHQLDLIQAEAARRGIHLNVLLDFVHVAEYCWTAAHAFHPPGSRAAETWAADKLTAILAGHAERAATEMTAQAAAERLPAARREAVTTCHRYLTGHLDQLHYDTALAAGWPIATGAVEGACRHLIADRLDITGARWGLDGAEAVLQLRTLITNGDFDNYWVFHAAREHQRLYPGPDQQKYSLTA</sequence>
<dbReference type="EMBL" id="JAUSZI010000002">
    <property type="protein sequence ID" value="MDQ1024677.1"/>
    <property type="molecule type" value="Genomic_DNA"/>
</dbReference>
<keyword evidence="4" id="KW-1185">Reference proteome</keyword>
<dbReference type="NCBIfam" id="NF033572">
    <property type="entry name" value="transpos_ISKra4"/>
    <property type="match status" value="1"/>
</dbReference>
<evidence type="ECO:0000256" key="1">
    <source>
        <dbReference type="SAM" id="MobiDB-lite"/>
    </source>
</evidence>
<reference evidence="3 4" key="1">
    <citation type="submission" date="2023-07" db="EMBL/GenBank/DDBJ databases">
        <title>Comparative genomics of wheat-associated soil bacteria to identify genetic determinants of phenazine resistance.</title>
        <authorList>
            <person name="Mouncey N."/>
        </authorList>
    </citation>
    <scope>NUCLEOTIDE SEQUENCE [LARGE SCALE GENOMIC DNA]</scope>
    <source>
        <strain evidence="3 4">V2I4</strain>
    </source>
</reference>
<feature type="region of interest" description="Disordered" evidence="1">
    <location>
        <begin position="223"/>
        <end position="243"/>
    </location>
</feature>
<evidence type="ECO:0008006" key="5">
    <source>
        <dbReference type="Google" id="ProtNLM"/>
    </source>
</evidence>
<name>A0ABU0SMC3_9ACTN</name>
<proteinExistence type="predicted"/>
<gene>
    <name evidence="2" type="ORF">QF035_002259</name>
    <name evidence="3" type="ORF">QF035_002290</name>
</gene>
<accession>A0ABU0SMC3</accession>
<feature type="region of interest" description="Disordered" evidence="1">
    <location>
        <begin position="264"/>
        <end position="287"/>
    </location>
</feature>
<comment type="caution">
    <text evidence="3">The sequence shown here is derived from an EMBL/GenBank/DDBJ whole genome shotgun (WGS) entry which is preliminary data.</text>
</comment>